<accession>A0ABQ2JQJ9</accession>
<dbReference type="InterPro" id="IPR036249">
    <property type="entry name" value="Thioredoxin-like_sf"/>
</dbReference>
<evidence type="ECO:0000313" key="3">
    <source>
        <dbReference type="EMBL" id="GGN52531.1"/>
    </source>
</evidence>
<name>A0ABQ2JQJ9_9SPHN</name>
<evidence type="ECO:0000259" key="2">
    <source>
        <dbReference type="PROSITE" id="PS50405"/>
    </source>
</evidence>
<dbReference type="InterPro" id="IPR010987">
    <property type="entry name" value="Glutathione-S-Trfase_C-like"/>
</dbReference>
<dbReference type="EMBL" id="BMLK01000011">
    <property type="protein sequence ID" value="GGN52531.1"/>
    <property type="molecule type" value="Genomic_DNA"/>
</dbReference>
<dbReference type="InterPro" id="IPR040079">
    <property type="entry name" value="Glutathione_S-Trfase"/>
</dbReference>
<dbReference type="InterPro" id="IPR004046">
    <property type="entry name" value="GST_C"/>
</dbReference>
<dbReference type="PANTHER" id="PTHR44051">
    <property type="entry name" value="GLUTATHIONE S-TRANSFERASE-RELATED"/>
    <property type="match status" value="1"/>
</dbReference>
<dbReference type="InterPro" id="IPR036282">
    <property type="entry name" value="Glutathione-S-Trfase_C_sf"/>
</dbReference>
<keyword evidence="4" id="KW-1185">Reference proteome</keyword>
<dbReference type="SFLD" id="SFLDG01151">
    <property type="entry name" value="Main.2:_Nu-like"/>
    <property type="match status" value="1"/>
</dbReference>
<dbReference type="PROSITE" id="PS50404">
    <property type="entry name" value="GST_NTER"/>
    <property type="match status" value="1"/>
</dbReference>
<dbReference type="SFLD" id="SFLDG00358">
    <property type="entry name" value="Main_(cytGST)"/>
    <property type="match status" value="1"/>
</dbReference>
<feature type="domain" description="GST C-terminal" evidence="2">
    <location>
        <begin position="98"/>
        <end position="223"/>
    </location>
</feature>
<dbReference type="PROSITE" id="PS50405">
    <property type="entry name" value="GST_CTER"/>
    <property type="match status" value="1"/>
</dbReference>
<dbReference type="Pfam" id="PF13409">
    <property type="entry name" value="GST_N_2"/>
    <property type="match status" value="1"/>
</dbReference>
<dbReference type="SFLD" id="SFLDS00019">
    <property type="entry name" value="Glutathione_Transferase_(cytos"/>
    <property type="match status" value="1"/>
</dbReference>
<dbReference type="SUPFAM" id="SSF47616">
    <property type="entry name" value="GST C-terminal domain-like"/>
    <property type="match status" value="1"/>
</dbReference>
<dbReference type="CDD" id="cd03048">
    <property type="entry name" value="GST_N_Ure2p_like"/>
    <property type="match status" value="1"/>
</dbReference>
<feature type="domain" description="GST N-terminal" evidence="1">
    <location>
        <begin position="12"/>
        <end position="95"/>
    </location>
</feature>
<dbReference type="InterPro" id="IPR004045">
    <property type="entry name" value="Glutathione_S-Trfase_N"/>
</dbReference>
<proteinExistence type="predicted"/>
<dbReference type="PANTHER" id="PTHR44051:SF8">
    <property type="entry name" value="GLUTATHIONE S-TRANSFERASE GSTA"/>
    <property type="match status" value="1"/>
</dbReference>
<evidence type="ECO:0000259" key="1">
    <source>
        <dbReference type="PROSITE" id="PS50404"/>
    </source>
</evidence>
<dbReference type="Gene3D" id="3.40.30.10">
    <property type="entry name" value="Glutaredoxin"/>
    <property type="match status" value="1"/>
</dbReference>
<reference evidence="4" key="1">
    <citation type="journal article" date="2019" name="Int. J. Syst. Evol. Microbiol.">
        <title>The Global Catalogue of Microorganisms (GCM) 10K type strain sequencing project: providing services to taxonomists for standard genome sequencing and annotation.</title>
        <authorList>
            <consortium name="The Broad Institute Genomics Platform"/>
            <consortium name="The Broad Institute Genome Sequencing Center for Infectious Disease"/>
            <person name="Wu L."/>
            <person name="Ma J."/>
        </authorList>
    </citation>
    <scope>NUCLEOTIDE SEQUENCE [LARGE SCALE GENOMIC DNA]</scope>
    <source>
        <strain evidence="4">CGMCC 1.6784</strain>
    </source>
</reference>
<gene>
    <name evidence="3" type="ORF">GCM10011349_26170</name>
</gene>
<protein>
    <submittedName>
        <fullName evidence="3">Thiol:disulfide oxidoreductase</fullName>
    </submittedName>
</protein>
<dbReference type="RefSeq" id="WP_188820128.1">
    <property type="nucleotide sequence ID" value="NZ_BMLK01000011.1"/>
</dbReference>
<dbReference type="SUPFAM" id="SSF52833">
    <property type="entry name" value="Thioredoxin-like"/>
    <property type="match status" value="1"/>
</dbReference>
<comment type="caution">
    <text evidence="3">The sequence shown here is derived from an EMBL/GenBank/DDBJ whole genome shotgun (WGS) entry which is preliminary data.</text>
</comment>
<dbReference type="Gene3D" id="1.20.1050.10">
    <property type="match status" value="1"/>
</dbReference>
<dbReference type="Pfam" id="PF00043">
    <property type="entry name" value="GST_C"/>
    <property type="match status" value="1"/>
</dbReference>
<organism evidence="3 4">
    <name type="scientific">Novosphingobium indicum</name>
    <dbReference type="NCBI Taxonomy" id="462949"/>
    <lineage>
        <taxon>Bacteria</taxon>
        <taxon>Pseudomonadati</taxon>
        <taxon>Pseudomonadota</taxon>
        <taxon>Alphaproteobacteria</taxon>
        <taxon>Sphingomonadales</taxon>
        <taxon>Sphingomonadaceae</taxon>
        <taxon>Novosphingobium</taxon>
    </lineage>
</organism>
<sequence length="264" mass="29252">MTDDATGQKAGMEPITLLGVASPNVVKVAIMLEELALPYRLQHVELFKGEQFTPEFLALNPAGKVPVLLDPALGKPLAESGAILIWLAEHYGAFLPASGPERYDVLQWLMVQMSAIGPMLGQFTHFSLLPSDSEPYAHGRYAALADRLYHLVDDRLAEREWIAGNAYSIADIATLPWAEYCERHGYSWDAFPAMARWRETLSARPAVERAKARVFDTFIPAAADTLRTADDSDLDRFFGRTETMPRQDFNAVRGTEPASNDDPA</sequence>
<dbReference type="Proteomes" id="UP000605099">
    <property type="component" value="Unassembled WGS sequence"/>
</dbReference>
<evidence type="ECO:0000313" key="4">
    <source>
        <dbReference type="Proteomes" id="UP000605099"/>
    </source>
</evidence>